<evidence type="ECO:0000256" key="1">
    <source>
        <dbReference type="SAM" id="MobiDB-lite"/>
    </source>
</evidence>
<dbReference type="EMBL" id="JBBGAZ010000006">
    <property type="protein sequence ID" value="MEJ5218902.1"/>
    <property type="molecule type" value="Genomic_DNA"/>
</dbReference>
<name>A0ABU8QHL6_9RHOB</name>
<comment type="caution">
    <text evidence="3">The sequence shown here is derived from an EMBL/GenBank/DDBJ whole genome shotgun (WGS) entry which is preliminary data.</text>
</comment>
<organism evidence="3 4">
    <name type="scientific">Cognatishimia coralii</name>
    <dbReference type="NCBI Taxonomy" id="3083254"/>
    <lineage>
        <taxon>Bacteria</taxon>
        <taxon>Pseudomonadati</taxon>
        <taxon>Pseudomonadota</taxon>
        <taxon>Alphaproteobacteria</taxon>
        <taxon>Rhodobacterales</taxon>
        <taxon>Paracoccaceae</taxon>
        <taxon>Cognatishimia</taxon>
    </lineage>
</organism>
<gene>
    <name evidence="3" type="ORF">WG622_11650</name>
</gene>
<feature type="domain" description="Virulence-associated protein E-like" evidence="2">
    <location>
        <begin position="418"/>
        <end position="632"/>
    </location>
</feature>
<evidence type="ECO:0000313" key="4">
    <source>
        <dbReference type="Proteomes" id="UP001368270"/>
    </source>
</evidence>
<dbReference type="SUPFAM" id="SSF52540">
    <property type="entry name" value="P-loop containing nucleoside triphosphate hydrolases"/>
    <property type="match status" value="1"/>
</dbReference>
<dbReference type="Proteomes" id="UP001368270">
    <property type="component" value="Unassembled WGS sequence"/>
</dbReference>
<dbReference type="PANTHER" id="PTHR34985">
    <property type="entry name" value="SLR0554 PROTEIN"/>
    <property type="match status" value="1"/>
</dbReference>
<feature type="region of interest" description="Disordered" evidence="1">
    <location>
        <begin position="699"/>
        <end position="721"/>
    </location>
</feature>
<accession>A0ABU8QHL6</accession>
<dbReference type="Gene3D" id="3.30.70.1790">
    <property type="entry name" value="RepB DNA-primase, N-terminal domain"/>
    <property type="match status" value="1"/>
</dbReference>
<dbReference type="PANTHER" id="PTHR34985:SF1">
    <property type="entry name" value="SLR0554 PROTEIN"/>
    <property type="match status" value="1"/>
</dbReference>
<evidence type="ECO:0000313" key="3">
    <source>
        <dbReference type="EMBL" id="MEJ5218902.1"/>
    </source>
</evidence>
<feature type="compositionally biased region" description="Basic and acidic residues" evidence="1">
    <location>
        <begin position="704"/>
        <end position="721"/>
    </location>
</feature>
<keyword evidence="4" id="KW-1185">Reference proteome</keyword>
<sequence length="721" mass="80905">MDKPQPDQSQITQFLEFMPFAGQVHLAAIKDGSQVEFRTFLMSNRDAIVEWVIDRNEAGYNIYFHVNPTKDGITNRKARKGDIAASVAVYVDVDDPSQQAIEGVLEFPVAPSLVVFSGNGWHCYWFLNPVADDLEQAEKVGKGLAKMLGGDACWNRDRILRVPGTVNYPNKTKLKAGRKPSLCSIDWKRSQTKNRYSLGEIETQLKMPEPRQLPIVAWESPPVIYGLEDITMDGDDWIKPVIETGDDPDAPRGSKDPLYPSRSEAVFAVACELVRDGVYPDVILGILLNPDLGISEAILDKADPVAYARRQVERAIHVVSTDWPKVTKSGKPIKSFENALVAISRLEVVLEHDQFHNRKRVGGKVMQEFVGDLSDDIAVVLRKKIVEEFGFDPGKQNLLDAVHALCVESGSHSIQDYLRGLEWDSQPRLDTWLIDYCGAEDTPYVRAVGKMMLVAAVRRIKHPGTKYDTMVVLEGPQGSGKSTAICILAGDENFSDQNLFSLDDKAQMEALEGVWLYEVAELDGMSKAEVSKIKAFISRTEDRGRPAYARFKERWPRQCILIGTTNDEFYLKDSTGNRRFLPVKTSSIDLDALRRDRDMLWAEARDLESSGFSIQLPEELWATAASEQEARTQEDPWLDVLGKVTGEEKGGFERVATETLFSEEFLAIPPSHRQSYHPKRIAIVMRKLGWDGPKKIRISGKAQRGYERPVGDQEATKGPEF</sequence>
<evidence type="ECO:0000259" key="2">
    <source>
        <dbReference type="Pfam" id="PF05272"/>
    </source>
</evidence>
<dbReference type="InterPro" id="IPR027417">
    <property type="entry name" value="P-loop_NTPase"/>
</dbReference>
<dbReference type="Pfam" id="PF05272">
    <property type="entry name" value="VapE-like_dom"/>
    <property type="match status" value="1"/>
</dbReference>
<dbReference type="InterPro" id="IPR007936">
    <property type="entry name" value="VapE-like_dom"/>
</dbReference>
<protein>
    <submittedName>
        <fullName evidence="3">VapE domain-containing protein</fullName>
    </submittedName>
</protein>
<proteinExistence type="predicted"/>
<reference evidence="3 4" key="1">
    <citation type="submission" date="2024-03" db="EMBL/GenBank/DDBJ databases">
        <title>Cognatishimia coralii sp. nov., a marine bacterium isolated from coral surrounding seawater.</title>
        <authorList>
            <person name="Liu X."/>
            <person name="Liu S."/>
            <person name="Sun H."/>
            <person name="Zhang Y."/>
        </authorList>
    </citation>
    <scope>NUCLEOTIDE SEQUENCE [LARGE SCALE GENOMIC DNA]</scope>
    <source>
        <strain evidence="3 4">D5M38</strain>
    </source>
</reference>
<dbReference type="RefSeq" id="WP_339403743.1">
    <property type="nucleotide sequence ID" value="NZ_JBBGAZ010000006.1"/>
</dbReference>